<evidence type="ECO:0000256" key="2">
    <source>
        <dbReference type="ARBA" id="ARBA00022692"/>
    </source>
</evidence>
<dbReference type="GO" id="GO:0160198">
    <property type="term" value="F:polyprenal reductase activity"/>
    <property type="evidence" value="ECO:0007669"/>
    <property type="project" value="UniProtKB-EC"/>
</dbReference>
<feature type="domain" description="3-oxo-5-alpha-steroid 4-dehydrogenase C-terminal" evidence="6">
    <location>
        <begin position="206"/>
        <end position="318"/>
    </location>
</feature>
<dbReference type="PANTHER" id="PTHR14624">
    <property type="entry name" value="DFG10 PROTEIN"/>
    <property type="match status" value="1"/>
</dbReference>
<dbReference type="HOGENOM" id="CLU_044409_0_1_1"/>
<feature type="transmembrane region" description="Helical" evidence="5">
    <location>
        <begin position="160"/>
        <end position="179"/>
    </location>
</feature>
<evidence type="ECO:0000256" key="5">
    <source>
        <dbReference type="RuleBase" id="RU367081"/>
    </source>
</evidence>
<dbReference type="GO" id="GO:0006488">
    <property type="term" value="P:dolichol-linked oligosaccharide biosynthetic process"/>
    <property type="evidence" value="ECO:0007669"/>
    <property type="project" value="UniProtKB-UniRule"/>
</dbReference>
<comment type="subcellular location">
    <subcellularLocation>
        <location evidence="1">Endomembrane system</location>
        <topology evidence="1">Multi-pass membrane protein</topology>
    </subcellularLocation>
    <subcellularLocation>
        <location evidence="5">Endoplasmic reticulum membrane</location>
    </subcellularLocation>
</comment>
<dbReference type="InterPro" id="IPR001104">
    <property type="entry name" value="3-oxo-5_a-steroid_4-DH_C"/>
</dbReference>
<dbReference type="GO" id="GO:0016095">
    <property type="term" value="P:polyprenol catabolic process"/>
    <property type="evidence" value="ECO:0007669"/>
    <property type="project" value="UniProtKB-UniRule"/>
</dbReference>
<comment type="pathway">
    <text evidence="5">Protein modification; protein glycosylation.</text>
</comment>
<keyword evidence="4 5" id="KW-0472">Membrane</keyword>
<keyword evidence="5" id="KW-0521">NADP</keyword>
<dbReference type="Proteomes" id="UP000027920">
    <property type="component" value="Unassembled WGS sequence"/>
</dbReference>
<keyword evidence="2 5" id="KW-0812">Transmembrane</keyword>
<evidence type="ECO:0000259" key="6">
    <source>
        <dbReference type="Pfam" id="PF02544"/>
    </source>
</evidence>
<dbReference type="EMBL" id="AMGV01000004">
    <property type="protein sequence ID" value="KEF57955.1"/>
    <property type="molecule type" value="Genomic_DNA"/>
</dbReference>
<evidence type="ECO:0000313" key="7">
    <source>
        <dbReference type="EMBL" id="KEF57955.1"/>
    </source>
</evidence>
<dbReference type="InterPro" id="IPR039698">
    <property type="entry name" value="Dfg10/SRD5A3"/>
</dbReference>
<organism evidence="7 8">
    <name type="scientific">Exophiala aquamarina CBS 119918</name>
    <dbReference type="NCBI Taxonomy" id="1182545"/>
    <lineage>
        <taxon>Eukaryota</taxon>
        <taxon>Fungi</taxon>
        <taxon>Dikarya</taxon>
        <taxon>Ascomycota</taxon>
        <taxon>Pezizomycotina</taxon>
        <taxon>Eurotiomycetes</taxon>
        <taxon>Chaetothyriomycetidae</taxon>
        <taxon>Chaetothyriales</taxon>
        <taxon>Herpotrichiellaceae</taxon>
        <taxon>Exophiala</taxon>
    </lineage>
</organism>
<dbReference type="UniPathway" id="UPA00378"/>
<comment type="caution">
    <text evidence="7">The sequence shown here is derived from an EMBL/GenBank/DDBJ whole genome shotgun (WGS) entry which is preliminary data.</text>
</comment>
<evidence type="ECO:0000256" key="1">
    <source>
        <dbReference type="ARBA" id="ARBA00004127"/>
    </source>
</evidence>
<comment type="function">
    <text evidence="5">Plays a key role in early steps of protein N-linked glycosylation by being involved in the conversion of polyprenol into dolichol. Acts as a polyprenal reductase that mediates the reduction of polyprenal into dolichal in a NADP-dependent mechanism. Dolichols are required for the synthesis of dolichol-linked monosaccharides and the oligosaccharide precursor used for N-glycosylation.</text>
</comment>
<feature type="transmembrane region" description="Helical" evidence="5">
    <location>
        <begin position="28"/>
        <end position="47"/>
    </location>
</feature>
<dbReference type="AlphaFoldDB" id="A0A072PR02"/>
<sequence>MAPSARLILDSSLRNLDFLLAQKPILDLVSWTIKAFYLLSSISILIVRLTPVLRERFLDYGVRAPTGTAVQYPTPGDNTKKPSASLPFLDFLATLTVPHSWFTHFYVLCVICSVFLFQQDVWCRMTFPARVSSQALLLQGGRRLLECLCYHRKSNSRMWVGHYLVGLAFYFFTNFAILLDGVDWSHWDPTHPNNGKNVNSEGLLQRLLFGSFFALASYSQSLSHYYLFKLKKYTLPDNHGFKYFIAPHYTAECVLYASLAVIAAPPGNYVHWNLFCALVFVAVNLGVTADGTKQWMLTKFPDRRREIRLRRKLIPFLW</sequence>
<dbReference type="Pfam" id="PF02544">
    <property type="entry name" value="Steroid_dh"/>
    <property type="match status" value="1"/>
</dbReference>
<dbReference type="OrthoDB" id="541710at2759"/>
<keyword evidence="5" id="KW-0560">Oxidoreductase</keyword>
<comment type="similarity">
    <text evidence="5">Belongs to the steroid 5-alpha reductase family. Polyprenal reductase subfamily.</text>
</comment>
<keyword evidence="5" id="KW-0256">Endoplasmic reticulum</keyword>
<evidence type="ECO:0000256" key="3">
    <source>
        <dbReference type="ARBA" id="ARBA00022989"/>
    </source>
</evidence>
<dbReference type="GO" id="GO:0102389">
    <property type="term" value="F:polyprenol reductase activity"/>
    <property type="evidence" value="ECO:0007669"/>
    <property type="project" value="UniProtKB-UniRule"/>
</dbReference>
<gene>
    <name evidence="7" type="ORF">A1O9_05877</name>
</gene>
<dbReference type="PROSITE" id="PS50244">
    <property type="entry name" value="S5A_REDUCTASE"/>
    <property type="match status" value="1"/>
</dbReference>
<dbReference type="EC" id="1.3.1.94" evidence="5"/>
<feature type="transmembrane region" description="Helical" evidence="5">
    <location>
        <begin position="240"/>
        <end position="263"/>
    </location>
</feature>
<dbReference type="RefSeq" id="XP_013260545.1">
    <property type="nucleotide sequence ID" value="XM_013405091.1"/>
</dbReference>
<name>A0A072PR02_9EURO</name>
<proteinExistence type="inferred from homology"/>
<evidence type="ECO:0000313" key="8">
    <source>
        <dbReference type="Proteomes" id="UP000027920"/>
    </source>
</evidence>
<keyword evidence="8" id="KW-1185">Reference proteome</keyword>
<feature type="transmembrane region" description="Helical" evidence="5">
    <location>
        <begin position="269"/>
        <end position="289"/>
    </location>
</feature>
<dbReference type="GeneID" id="25280798"/>
<feature type="transmembrane region" description="Helical" evidence="5">
    <location>
        <begin position="207"/>
        <end position="228"/>
    </location>
</feature>
<comment type="catalytic activity">
    <reaction evidence="5">
        <text>a di-trans,poly-cis-dolichal + NADP(+) = a di-trans,poly-cis-polyprenal + NADPH + H(+)</text>
        <dbReference type="Rhea" id="RHEA:80727"/>
        <dbReference type="Rhea" id="RHEA-COMP:19536"/>
        <dbReference type="Rhea" id="RHEA-COMP:19537"/>
        <dbReference type="ChEBI" id="CHEBI:15378"/>
        <dbReference type="ChEBI" id="CHEBI:57783"/>
        <dbReference type="ChEBI" id="CHEBI:58349"/>
        <dbReference type="ChEBI" id="CHEBI:231623"/>
        <dbReference type="ChEBI" id="CHEBI:231637"/>
        <dbReference type="EC" id="1.3.1.94"/>
    </reaction>
    <physiologicalReaction direction="right-to-left" evidence="5">
        <dbReference type="Rhea" id="RHEA:80729"/>
    </physiologicalReaction>
</comment>
<dbReference type="STRING" id="1182545.A0A072PR02"/>
<keyword evidence="3 5" id="KW-1133">Transmembrane helix</keyword>
<dbReference type="PANTHER" id="PTHR14624:SF0">
    <property type="entry name" value="POLYPRENOL REDUCTASE"/>
    <property type="match status" value="1"/>
</dbReference>
<protein>
    <recommendedName>
        <fullName evidence="5">Polyprenal reductase</fullName>
        <ecNumber evidence="5">1.3.1.94</ecNumber>
    </recommendedName>
</protein>
<dbReference type="GO" id="GO:0003865">
    <property type="term" value="F:3-oxo-5-alpha-steroid 4-dehydrogenase activity"/>
    <property type="evidence" value="ECO:0007669"/>
    <property type="project" value="TreeGrafter"/>
</dbReference>
<reference evidence="7 8" key="1">
    <citation type="submission" date="2013-03" db="EMBL/GenBank/DDBJ databases">
        <title>The Genome Sequence of Exophiala aquamarina CBS 119918.</title>
        <authorList>
            <consortium name="The Broad Institute Genomics Platform"/>
            <person name="Cuomo C."/>
            <person name="de Hoog S."/>
            <person name="Gorbushina A."/>
            <person name="Walker B."/>
            <person name="Young S.K."/>
            <person name="Zeng Q."/>
            <person name="Gargeya S."/>
            <person name="Fitzgerald M."/>
            <person name="Haas B."/>
            <person name="Abouelleil A."/>
            <person name="Allen A.W."/>
            <person name="Alvarado L."/>
            <person name="Arachchi H.M."/>
            <person name="Berlin A.M."/>
            <person name="Chapman S.B."/>
            <person name="Gainer-Dewar J."/>
            <person name="Goldberg J."/>
            <person name="Griggs A."/>
            <person name="Gujja S."/>
            <person name="Hansen M."/>
            <person name="Howarth C."/>
            <person name="Imamovic A."/>
            <person name="Ireland A."/>
            <person name="Larimer J."/>
            <person name="McCowan C."/>
            <person name="Murphy C."/>
            <person name="Pearson M."/>
            <person name="Poon T.W."/>
            <person name="Priest M."/>
            <person name="Roberts A."/>
            <person name="Saif S."/>
            <person name="Shea T."/>
            <person name="Sisk P."/>
            <person name="Sykes S."/>
            <person name="Wortman J."/>
            <person name="Nusbaum C."/>
            <person name="Birren B."/>
        </authorList>
    </citation>
    <scope>NUCLEOTIDE SEQUENCE [LARGE SCALE GENOMIC DNA]</scope>
    <source>
        <strain evidence="7 8">CBS 119918</strain>
    </source>
</reference>
<accession>A0A072PR02</accession>
<dbReference type="VEuPathDB" id="FungiDB:A1O9_05877"/>
<dbReference type="GO" id="GO:0005789">
    <property type="term" value="C:endoplasmic reticulum membrane"/>
    <property type="evidence" value="ECO:0007669"/>
    <property type="project" value="UniProtKB-SubCell"/>
</dbReference>
<evidence type="ECO:0000256" key="4">
    <source>
        <dbReference type="ARBA" id="ARBA00023136"/>
    </source>
</evidence>